<comment type="caution">
    <text evidence="1">The sequence shown here is derived from an EMBL/GenBank/DDBJ whole genome shotgun (WGS) entry which is preliminary data.</text>
</comment>
<keyword evidence="2" id="KW-1185">Reference proteome</keyword>
<dbReference type="EMBL" id="CM044704">
    <property type="protein sequence ID" value="KAI5665533.1"/>
    <property type="molecule type" value="Genomic_DNA"/>
</dbReference>
<accession>A0ACC0AX43</accession>
<dbReference type="Proteomes" id="UP001060085">
    <property type="component" value="Linkage Group LG04"/>
</dbReference>
<sequence>MDCRFESSEPQRNKCAACYRQFNKMEHLVEHMRTSYHSVHEPTCGVCRKHCRFLESLREHLIGPLPKAECEKIFKERGCDICLSILPSRSSMRAHRETCQLSRTNTSILYRMANLGIQDEMNNNGRGRVVAIACKMVGGGSDGSLDLCGRLCLIDEYERIIFHTYVKPNLQVTNYRYETTGIRAEYLRDAMPLKQVQRKIQEYLCNGEPIWQIRSRGGRAKILVGHGVDHDLKDTAKYPPLMKPSKLSNSLRYLTKTFLGYDIQTGIQDPYEDCVATMRLYMRMRSASHGVEDYPLATDPQNRNNLATWRQNELERMTPEKLLDLSRSDYYCWCLDRRDR</sequence>
<name>A0ACC0AX43_CATRO</name>
<proteinExistence type="predicted"/>
<evidence type="ECO:0000313" key="2">
    <source>
        <dbReference type="Proteomes" id="UP001060085"/>
    </source>
</evidence>
<organism evidence="1 2">
    <name type="scientific">Catharanthus roseus</name>
    <name type="common">Madagascar periwinkle</name>
    <name type="synonym">Vinca rosea</name>
    <dbReference type="NCBI Taxonomy" id="4058"/>
    <lineage>
        <taxon>Eukaryota</taxon>
        <taxon>Viridiplantae</taxon>
        <taxon>Streptophyta</taxon>
        <taxon>Embryophyta</taxon>
        <taxon>Tracheophyta</taxon>
        <taxon>Spermatophyta</taxon>
        <taxon>Magnoliopsida</taxon>
        <taxon>eudicotyledons</taxon>
        <taxon>Gunneridae</taxon>
        <taxon>Pentapetalae</taxon>
        <taxon>asterids</taxon>
        <taxon>lamiids</taxon>
        <taxon>Gentianales</taxon>
        <taxon>Apocynaceae</taxon>
        <taxon>Rauvolfioideae</taxon>
        <taxon>Vinceae</taxon>
        <taxon>Catharanthinae</taxon>
        <taxon>Catharanthus</taxon>
    </lineage>
</organism>
<gene>
    <name evidence="1" type="ORF">M9H77_15386</name>
</gene>
<protein>
    <submittedName>
        <fullName evidence="1">Uncharacterized protein</fullName>
    </submittedName>
</protein>
<reference evidence="2" key="1">
    <citation type="journal article" date="2023" name="Nat. Plants">
        <title>Single-cell RNA sequencing provides a high-resolution roadmap for understanding the multicellular compartmentation of specialized metabolism.</title>
        <authorList>
            <person name="Sun S."/>
            <person name="Shen X."/>
            <person name="Li Y."/>
            <person name="Li Y."/>
            <person name="Wang S."/>
            <person name="Li R."/>
            <person name="Zhang H."/>
            <person name="Shen G."/>
            <person name="Guo B."/>
            <person name="Wei J."/>
            <person name="Xu J."/>
            <person name="St-Pierre B."/>
            <person name="Chen S."/>
            <person name="Sun C."/>
        </authorList>
    </citation>
    <scope>NUCLEOTIDE SEQUENCE [LARGE SCALE GENOMIC DNA]</scope>
</reference>
<evidence type="ECO:0000313" key="1">
    <source>
        <dbReference type="EMBL" id="KAI5665533.1"/>
    </source>
</evidence>